<dbReference type="PANTHER" id="PTHR32309">
    <property type="entry name" value="TYROSINE-PROTEIN KINASE"/>
    <property type="match status" value="1"/>
</dbReference>
<keyword evidence="1" id="KW-1133">Transmembrane helix</keyword>
<dbReference type="AlphaFoldDB" id="A0AA50QB33"/>
<proteinExistence type="predicted"/>
<feature type="transmembrane region" description="Helical" evidence="1">
    <location>
        <begin position="438"/>
        <end position="459"/>
    </location>
</feature>
<dbReference type="KEGG" id="ope:PU634_11995"/>
<evidence type="ECO:0000313" key="2">
    <source>
        <dbReference type="EMBL" id="WMC09832.1"/>
    </source>
</evidence>
<feature type="transmembrane region" description="Helical" evidence="1">
    <location>
        <begin position="34"/>
        <end position="56"/>
    </location>
</feature>
<keyword evidence="1" id="KW-0472">Membrane</keyword>
<dbReference type="InterPro" id="IPR050445">
    <property type="entry name" value="Bact_polysacc_biosynth/exp"/>
</dbReference>
<keyword evidence="1" id="KW-0812">Transmembrane</keyword>
<gene>
    <name evidence="2" type="ORF">PU634_11995</name>
</gene>
<dbReference type="Proteomes" id="UP001223802">
    <property type="component" value="Chromosome"/>
</dbReference>
<dbReference type="PANTHER" id="PTHR32309:SF31">
    <property type="entry name" value="CAPSULAR EXOPOLYSACCHARIDE FAMILY"/>
    <property type="match status" value="1"/>
</dbReference>
<protein>
    <submittedName>
        <fullName evidence="2">Uncharacterized protein</fullName>
    </submittedName>
</protein>
<name>A0AA50QB33_9GAMM</name>
<dbReference type="EMBL" id="CP118224">
    <property type="protein sequence ID" value="WMC09832.1"/>
    <property type="molecule type" value="Genomic_DNA"/>
</dbReference>
<evidence type="ECO:0000313" key="3">
    <source>
        <dbReference type="Proteomes" id="UP001223802"/>
    </source>
</evidence>
<sequence>MSHDTAAFTPTAGQRLLRMLTHGTSLPTAARLRLYALVAAVALAMIWLPFTLFMWVKPVSFTSNWILILPGTGAGYAVSLDSVGQASASATSPYNSHSVDPRVNYKAIATSAPVLDAAAADVGLSRAQFGKPDIRLVDQTALMKFRLSAPSAGLALRKAEALDRALQQELERLRRDEFSQREHSLDTMLNDFSSKLGQARQRILEYQSGARIVSLEQFNELTLSLERMRGQLRELKASAAGVDGRRRALQQALAIDARQAAELLTLQQDVLFRELATAWAAAATELKRNLTHWGERHRKVVAARDEERQLRRAMHRRVKQLAPSLPQDEDRLLSRVTDNIALYSQLVELMVESQGLNAQIAALGHSIDEQQQLLEQSTQEASLLEDLKRKHQVATAVFGTGLAKLDIGKGDKFSAYPMTQLLSPPSRPDRPDTLGRNLALLGCGAASLFIFLGLVLLWIRKPYLQKHLKNA</sequence>
<dbReference type="RefSeq" id="WP_306761049.1">
    <property type="nucleotide sequence ID" value="NZ_CP118224.1"/>
</dbReference>
<evidence type="ECO:0000256" key="1">
    <source>
        <dbReference type="SAM" id="Phobius"/>
    </source>
</evidence>
<keyword evidence="3" id="KW-1185">Reference proteome</keyword>
<reference evidence="2 3" key="1">
    <citation type="submission" date="2023-02" db="EMBL/GenBank/DDBJ databases">
        <title>Complete genome sequence of a novel bacterium Oceanimonas sp. NTOU-MSR1 isolated from marine coast sediment.</title>
        <authorList>
            <person name="Yang H.-T."/>
            <person name="Chen Y.-L."/>
            <person name="Ho Y.-N."/>
        </authorList>
    </citation>
    <scope>NUCLEOTIDE SEQUENCE [LARGE SCALE GENOMIC DNA]</scope>
    <source>
        <strain evidence="2 3">NTOU-MSR1</strain>
    </source>
</reference>
<organism evidence="2 3">
    <name type="scientific">Oceanimonas pelagia</name>
    <dbReference type="NCBI Taxonomy" id="3028314"/>
    <lineage>
        <taxon>Bacteria</taxon>
        <taxon>Pseudomonadati</taxon>
        <taxon>Pseudomonadota</taxon>
        <taxon>Gammaproteobacteria</taxon>
        <taxon>Aeromonadales</taxon>
        <taxon>Aeromonadaceae</taxon>
        <taxon>Oceanimonas</taxon>
    </lineage>
</organism>
<accession>A0AA50QB33</accession>